<proteinExistence type="predicted"/>
<dbReference type="PANTHER" id="PTHR10424">
    <property type="entry name" value="VIRAL ENVELOPE PROTEIN"/>
    <property type="match status" value="1"/>
</dbReference>
<dbReference type="InterPro" id="IPR018154">
    <property type="entry name" value="TLV/ENV_coat_polyprotein"/>
</dbReference>
<dbReference type="CDD" id="cd09850">
    <property type="entry name" value="Ebola-like_HR1-HR2"/>
    <property type="match status" value="1"/>
</dbReference>
<feature type="region of interest" description="Disordered" evidence="1">
    <location>
        <begin position="332"/>
        <end position="362"/>
    </location>
</feature>
<dbReference type="GeneID" id="107111578"/>
<dbReference type="RefSeq" id="XP_015268044.1">
    <property type="nucleotide sequence ID" value="XM_015412558.1"/>
</dbReference>
<feature type="compositionally biased region" description="Basic and acidic residues" evidence="1">
    <location>
        <begin position="389"/>
        <end position="401"/>
    </location>
</feature>
<evidence type="ECO:0000313" key="3">
    <source>
        <dbReference type="RefSeq" id="XP_015268044.1"/>
    </source>
</evidence>
<organism evidence="2 3">
    <name type="scientific">Gekko japonicus</name>
    <name type="common">Schlegel's Japanese gecko</name>
    <dbReference type="NCBI Taxonomy" id="146911"/>
    <lineage>
        <taxon>Eukaryota</taxon>
        <taxon>Metazoa</taxon>
        <taxon>Chordata</taxon>
        <taxon>Craniata</taxon>
        <taxon>Vertebrata</taxon>
        <taxon>Euteleostomi</taxon>
        <taxon>Lepidosauria</taxon>
        <taxon>Squamata</taxon>
        <taxon>Bifurcata</taxon>
        <taxon>Gekkota</taxon>
        <taxon>Gekkonidae</taxon>
        <taxon>Gekkoninae</taxon>
        <taxon>Gekko</taxon>
    </lineage>
</organism>
<dbReference type="SUPFAM" id="SSF58069">
    <property type="entry name" value="Virus ectodomain"/>
    <property type="match status" value="1"/>
</dbReference>
<accession>A0ABM1K2V7</accession>
<sequence length="429" mass="47934">MYGVGIDIGGRKSPYGRIVIETISSKIQSTEMKIHTTFWSEMGKVIEIPPVTKNLFIDLAERIAGELSVKNCYVCGGTNMGEQWPWEAKEVELNNISHAFNLSWNNIHRPSRWILKNPLVGHTCFIRQGAPFNISVGALDCEEGWFCNGTQPKAYINFANPNVTQAPPYVNMSRLQVLWDNPCSTSKEWRAPDSLYWICGPATWAADGTYGYRTPIYMLNRIIRLQAVLEIITNETSLALSVLAETNTQLRTAVYQNRLALDFLLATEGGVCGKFNLSNCCLQIDDNGKAIEQITEHMRNLAHVPVQTWTGIDTEDWFGNMLGDWKRSLKETSTGRAPLPNTGAKWSKSGESQHMFPSRCRPGIFPSGRHLCRTLRPHQGRRGRQKSKARTDLAASREERGPSLPPAEQGTGANRGATQINAAQRLVNI</sequence>
<evidence type="ECO:0000313" key="2">
    <source>
        <dbReference type="Proteomes" id="UP000694871"/>
    </source>
</evidence>
<gene>
    <name evidence="3" type="primary">LOC107111578</name>
</gene>
<feature type="region of interest" description="Disordered" evidence="1">
    <location>
        <begin position="375"/>
        <end position="419"/>
    </location>
</feature>
<dbReference type="PANTHER" id="PTHR10424:SF68">
    <property type="entry name" value="ENDOGENOUS RETROVIRUS GROUP 3 MEMBER 1 ENV POLYPROTEIN"/>
    <property type="match status" value="1"/>
</dbReference>
<dbReference type="Proteomes" id="UP000694871">
    <property type="component" value="Unplaced"/>
</dbReference>
<reference evidence="3" key="1">
    <citation type="submission" date="2025-08" db="UniProtKB">
        <authorList>
            <consortium name="RefSeq"/>
        </authorList>
    </citation>
    <scope>IDENTIFICATION</scope>
</reference>
<feature type="compositionally biased region" description="Basic residues" evidence="1">
    <location>
        <begin position="375"/>
        <end position="388"/>
    </location>
</feature>
<dbReference type="Gene3D" id="1.10.287.210">
    <property type="match status" value="1"/>
</dbReference>
<evidence type="ECO:0000256" key="1">
    <source>
        <dbReference type="SAM" id="MobiDB-lite"/>
    </source>
</evidence>
<keyword evidence="2" id="KW-1185">Reference proteome</keyword>
<protein>
    <submittedName>
        <fullName evidence="3">Endogenous retrovirus group 3 member 1 Env polyprotein-like</fullName>
    </submittedName>
</protein>
<name>A0ABM1K2V7_GEKJA</name>